<evidence type="ECO:0000313" key="1">
    <source>
        <dbReference type="EMBL" id="AHC55057.1"/>
    </source>
</evidence>
<sequence>MSSVLLPKVLDILRKEFLMDIDTLQVDIEKTKVAYSSDHDTCITIFLGGDVVCFWAENKGEKSMRYLEYKYERYEESSEIYTPEFLAEEEILDGVREATCIGIPKFYLELCKKQAQEISELKNRILELEYAPGGEGFKRAREHFYQVIEETSGSL</sequence>
<keyword evidence="2" id="KW-1185">Reference proteome</keyword>
<proteinExistence type="predicted"/>
<dbReference type="Proteomes" id="UP000232615">
    <property type="component" value="Segment"/>
</dbReference>
<gene>
    <name evidence="1" type="ORF">TNS_ORF339</name>
</gene>
<name>V9SH08_9VIRU</name>
<accession>V9SH08</accession>
<dbReference type="EMBL" id="KF483846">
    <property type="protein sequence ID" value="AHC55057.1"/>
    <property type="molecule type" value="Genomic_DNA"/>
</dbReference>
<protein>
    <submittedName>
        <fullName evidence="1">Uncharacterized protein</fullName>
    </submittedName>
</protein>
<organism evidence="1 2">
    <name type="scientific">Tunisvirus fontaine2</name>
    <dbReference type="NCBI Taxonomy" id="1421067"/>
    <lineage>
        <taxon>Viruses</taxon>
        <taxon>Varidnaviria</taxon>
        <taxon>Bamfordvirae</taxon>
        <taxon>Nucleocytoviricota</taxon>
        <taxon>Megaviricetes</taxon>
        <taxon>Pimascovirales</taxon>
        <taxon>Pimascovirales incertae sedis</taxon>
        <taxon>Marseilleviridae</taxon>
        <taxon>Losannavirus</taxon>
        <taxon>Losannavirus tunisense</taxon>
    </lineage>
</organism>
<evidence type="ECO:0000313" key="2">
    <source>
        <dbReference type="Proteomes" id="UP000232615"/>
    </source>
</evidence>
<reference evidence="1 2" key="1">
    <citation type="journal article" date="2014" name="Arch. Virol.">
        <title>Complete genome sequence of Tunisvirus, a new member of the proposed family Marseilleviridae.</title>
        <authorList>
            <person name="Aherfi S."/>
            <person name="Boughalmi M."/>
            <person name="Pagnier I."/>
            <person name="Fournous G."/>
            <person name="La Scola B."/>
            <person name="Raoult D."/>
            <person name="Colson P."/>
        </authorList>
    </citation>
    <scope>NUCLEOTIDE SEQUENCE [LARGE SCALE GENOMIC DNA]</scope>
    <source>
        <strain evidence="1 2">U484</strain>
    </source>
</reference>